<protein>
    <submittedName>
        <fullName evidence="1">Uncharacterized protein</fullName>
    </submittedName>
</protein>
<dbReference type="EMBL" id="BPLQ01004127">
    <property type="protein sequence ID" value="GIY05860.1"/>
    <property type="molecule type" value="Genomic_DNA"/>
</dbReference>
<evidence type="ECO:0000313" key="2">
    <source>
        <dbReference type="Proteomes" id="UP001054837"/>
    </source>
</evidence>
<gene>
    <name evidence="1" type="ORF">CDAR_15701</name>
</gene>
<dbReference type="Proteomes" id="UP001054837">
    <property type="component" value="Unassembled WGS sequence"/>
</dbReference>
<accession>A0AAV4Q9T0</accession>
<sequence>MLAGQKFRADEEQLLTIYKKQRDIVEEKFAAVLAKLKKKQIPSRCGKHIDTNLSQFSAAQSWLNCTPTAAFYICTWVPCHVGISGNERTIVVKIRGVKSSRPEIPLTLNTACNHIIAAIDYFISKSLKDLSGGSALLQGTIFLHLGRSEASALQPGVTICRHTSTALVWLRMGSAHYVGSPIWTAIT</sequence>
<proteinExistence type="predicted"/>
<comment type="caution">
    <text evidence="1">The sequence shown here is derived from an EMBL/GenBank/DDBJ whole genome shotgun (WGS) entry which is preliminary data.</text>
</comment>
<reference evidence="1 2" key="1">
    <citation type="submission" date="2021-06" db="EMBL/GenBank/DDBJ databases">
        <title>Caerostris darwini draft genome.</title>
        <authorList>
            <person name="Kono N."/>
            <person name="Arakawa K."/>
        </authorList>
    </citation>
    <scope>NUCLEOTIDE SEQUENCE [LARGE SCALE GENOMIC DNA]</scope>
</reference>
<name>A0AAV4Q9T0_9ARAC</name>
<evidence type="ECO:0000313" key="1">
    <source>
        <dbReference type="EMBL" id="GIY05860.1"/>
    </source>
</evidence>
<keyword evidence="2" id="KW-1185">Reference proteome</keyword>
<organism evidence="1 2">
    <name type="scientific">Caerostris darwini</name>
    <dbReference type="NCBI Taxonomy" id="1538125"/>
    <lineage>
        <taxon>Eukaryota</taxon>
        <taxon>Metazoa</taxon>
        <taxon>Ecdysozoa</taxon>
        <taxon>Arthropoda</taxon>
        <taxon>Chelicerata</taxon>
        <taxon>Arachnida</taxon>
        <taxon>Araneae</taxon>
        <taxon>Araneomorphae</taxon>
        <taxon>Entelegynae</taxon>
        <taxon>Araneoidea</taxon>
        <taxon>Araneidae</taxon>
        <taxon>Caerostris</taxon>
    </lineage>
</organism>
<dbReference type="AlphaFoldDB" id="A0AAV4Q9T0"/>